<dbReference type="InterPro" id="IPR002763">
    <property type="entry name" value="DUF72"/>
</dbReference>
<dbReference type="InterPro" id="IPR036520">
    <property type="entry name" value="UPF0759_sf"/>
</dbReference>
<dbReference type="Pfam" id="PF01904">
    <property type="entry name" value="DUF72"/>
    <property type="match status" value="1"/>
</dbReference>
<evidence type="ECO:0000313" key="2">
    <source>
        <dbReference type="Proteomes" id="UP000501367"/>
    </source>
</evidence>
<dbReference type="KEGG" id="pum:HGP31_13350"/>
<dbReference type="Proteomes" id="UP000501367">
    <property type="component" value="Chromosome"/>
</dbReference>
<dbReference type="RefSeq" id="WP_168757913.1">
    <property type="nucleotide sequence ID" value="NZ_CP051487.1"/>
</dbReference>
<sequence>MGVNERTIFTGCAGWSLGREHSAAFTAEGTHLQRYAARLNCAEINSSFYRPHRQQTYQRWAASVPSGFRFSVKVPKLISHVQRLQACDLALDEFVLQCSGLGDRLGCLLVQLPPSLAFDESVVEAFFISLRRCFPGPVVLEPRHESWTGAEALLVHYHIAQVAVDPSRISTDSTPRGWPGLKYWRLHGSPRIYYSPYELPRLERLGVELQTATAEGQSAWCIFDNTASGAALGNALTLAQCLDPH</sequence>
<accession>A0AAE6ZU44</accession>
<dbReference type="EMBL" id="CP051487">
    <property type="protein sequence ID" value="QJC79252.1"/>
    <property type="molecule type" value="Genomic_DNA"/>
</dbReference>
<protein>
    <submittedName>
        <fullName evidence="1">DUF72 domain-containing protein</fullName>
    </submittedName>
</protein>
<dbReference type="Gene3D" id="3.20.20.410">
    <property type="entry name" value="Protein of unknown function UPF0759"/>
    <property type="match status" value="1"/>
</dbReference>
<name>A0AAE6ZU44_9PSED</name>
<reference evidence="1 2" key="1">
    <citation type="submission" date="2020-04" db="EMBL/GenBank/DDBJ databases">
        <authorList>
            <person name="Yao Y."/>
            <person name="He Z."/>
        </authorList>
    </citation>
    <scope>NUCLEOTIDE SEQUENCE [LARGE SCALE GENOMIC DNA]</scope>
    <source>
        <strain evidence="1 2">CY-1</strain>
    </source>
</reference>
<evidence type="ECO:0000313" key="1">
    <source>
        <dbReference type="EMBL" id="QJC79252.1"/>
    </source>
</evidence>
<dbReference type="PANTHER" id="PTHR30348:SF14">
    <property type="entry name" value="BLR8050 PROTEIN"/>
    <property type="match status" value="1"/>
</dbReference>
<organism evidence="1 2">
    <name type="scientific">Pseudomonas umsongensis</name>
    <dbReference type="NCBI Taxonomy" id="198618"/>
    <lineage>
        <taxon>Bacteria</taxon>
        <taxon>Pseudomonadati</taxon>
        <taxon>Pseudomonadota</taxon>
        <taxon>Gammaproteobacteria</taxon>
        <taxon>Pseudomonadales</taxon>
        <taxon>Pseudomonadaceae</taxon>
        <taxon>Pseudomonas</taxon>
    </lineage>
</organism>
<dbReference type="SUPFAM" id="SSF117396">
    <property type="entry name" value="TM1631-like"/>
    <property type="match status" value="1"/>
</dbReference>
<proteinExistence type="predicted"/>
<dbReference type="GeneID" id="72194573"/>
<dbReference type="AlphaFoldDB" id="A0AAE6ZU44"/>
<gene>
    <name evidence="1" type="ORF">HGP31_13350</name>
</gene>
<dbReference type="PANTHER" id="PTHR30348">
    <property type="entry name" value="UNCHARACTERIZED PROTEIN YECE"/>
    <property type="match status" value="1"/>
</dbReference>